<evidence type="ECO:0000313" key="8">
    <source>
        <dbReference type="Proteomes" id="UP000011021"/>
    </source>
</evidence>
<dbReference type="Gene3D" id="3.40.640.10">
    <property type="entry name" value="Type I PLP-dependent aspartate aminotransferase-like (Major domain)"/>
    <property type="match status" value="1"/>
</dbReference>
<dbReference type="STRING" id="887898.HMPREF0551_1316"/>
<gene>
    <name evidence="7" type="primary">gabT</name>
    <name evidence="7" type="ORF">HMPREF0551_1316</name>
</gene>
<dbReference type="Pfam" id="PF00202">
    <property type="entry name" value="Aminotran_3"/>
    <property type="match status" value="1"/>
</dbReference>
<evidence type="ECO:0000256" key="4">
    <source>
        <dbReference type="ARBA" id="ARBA00022679"/>
    </source>
</evidence>
<keyword evidence="5 6" id="KW-0663">Pyridoxal phosphate</keyword>
<dbReference type="NCBIfam" id="NF005692">
    <property type="entry name" value="PRK07495.1"/>
    <property type="match status" value="1"/>
</dbReference>
<keyword evidence="8" id="KW-1185">Reference proteome</keyword>
<dbReference type="GO" id="GO:0042802">
    <property type="term" value="F:identical protein binding"/>
    <property type="evidence" value="ECO:0007669"/>
    <property type="project" value="TreeGrafter"/>
</dbReference>
<dbReference type="PANTHER" id="PTHR11986">
    <property type="entry name" value="AMINOTRANSFERASE CLASS III"/>
    <property type="match status" value="1"/>
</dbReference>
<dbReference type="InterPro" id="IPR050103">
    <property type="entry name" value="Class-III_PLP-dep_AT"/>
</dbReference>
<dbReference type="HOGENOM" id="CLU_016922_10_0_4"/>
<evidence type="ECO:0000256" key="2">
    <source>
        <dbReference type="ARBA" id="ARBA00008954"/>
    </source>
</evidence>
<evidence type="ECO:0000256" key="3">
    <source>
        <dbReference type="ARBA" id="ARBA00022576"/>
    </source>
</evidence>
<dbReference type="Proteomes" id="UP000011021">
    <property type="component" value="Unassembled WGS sequence"/>
</dbReference>
<dbReference type="RefSeq" id="WP_005673580.1">
    <property type="nucleotide sequence ID" value="NZ_CP146288.1"/>
</dbReference>
<comment type="cofactor">
    <cofactor evidence="1">
        <name>pyridoxal 5'-phosphate</name>
        <dbReference type="ChEBI" id="CHEBI:597326"/>
    </cofactor>
</comment>
<dbReference type="InterPro" id="IPR004632">
    <property type="entry name" value="4NH2But_aminotransferase_bac"/>
</dbReference>
<dbReference type="InterPro" id="IPR015421">
    <property type="entry name" value="PyrdxlP-dep_Trfase_major"/>
</dbReference>
<dbReference type="GO" id="GO:0034386">
    <property type="term" value="F:4-aminobutyrate:2-oxoglutarate transaminase activity"/>
    <property type="evidence" value="ECO:0007669"/>
    <property type="project" value="UniProtKB-EC"/>
</dbReference>
<dbReference type="PROSITE" id="PS00600">
    <property type="entry name" value="AA_TRANSFER_CLASS_3"/>
    <property type="match status" value="1"/>
</dbReference>
<dbReference type="InterPro" id="IPR005814">
    <property type="entry name" value="Aminotrans_3"/>
</dbReference>
<dbReference type="EMBL" id="AEQP01000008">
    <property type="protein sequence ID" value="EFV94899.1"/>
    <property type="molecule type" value="Genomic_DNA"/>
</dbReference>
<keyword evidence="4 7" id="KW-0808">Transferase</keyword>
<dbReference type="CDD" id="cd00610">
    <property type="entry name" value="OAT_like"/>
    <property type="match status" value="1"/>
</dbReference>
<reference evidence="7 8" key="1">
    <citation type="submission" date="2010-12" db="EMBL/GenBank/DDBJ databases">
        <authorList>
            <person name="Muzny D."/>
            <person name="Qin X."/>
            <person name="Deng J."/>
            <person name="Jiang H."/>
            <person name="Liu Y."/>
            <person name="Qu J."/>
            <person name="Song X.-Z."/>
            <person name="Zhang L."/>
            <person name="Thornton R."/>
            <person name="Coyle M."/>
            <person name="Francisco L."/>
            <person name="Jackson L."/>
            <person name="Javaid M."/>
            <person name="Korchina V."/>
            <person name="Kovar C."/>
            <person name="Mata R."/>
            <person name="Mathew T."/>
            <person name="Ngo R."/>
            <person name="Nguyen L."/>
            <person name="Nguyen N."/>
            <person name="Okwuonu G."/>
            <person name="Ongeri F."/>
            <person name="Pham C."/>
            <person name="Simmons D."/>
            <person name="Wilczek-Boney K."/>
            <person name="Hale W."/>
            <person name="Jakkamsetti A."/>
            <person name="Pham P."/>
            <person name="Ruth R."/>
            <person name="San Lucas F."/>
            <person name="Warren J."/>
            <person name="Zhang J."/>
            <person name="Zhao Z."/>
            <person name="Zhou C."/>
            <person name="Zhu D."/>
            <person name="Lee S."/>
            <person name="Bess C."/>
            <person name="Blankenburg K."/>
            <person name="Forbes L."/>
            <person name="Fu Q."/>
            <person name="Gubbala S."/>
            <person name="Hirani K."/>
            <person name="Jayaseelan J.C."/>
            <person name="Lara F."/>
            <person name="Munidasa M."/>
            <person name="Palculict T."/>
            <person name="Patil S."/>
            <person name="Pu L.-L."/>
            <person name="Saada N."/>
            <person name="Tang L."/>
            <person name="Weissenberger G."/>
            <person name="Zhu Y."/>
            <person name="Hemphill L."/>
            <person name="Shang Y."/>
            <person name="Youmans B."/>
            <person name="Ayvaz T."/>
            <person name="Ross M."/>
            <person name="Santibanez J."/>
            <person name="Aqrawi P."/>
            <person name="Gross S."/>
            <person name="Joshi V."/>
            <person name="Fowler G."/>
            <person name="Nazareth L."/>
            <person name="Reid J."/>
            <person name="Worley K."/>
            <person name="Petrosino J."/>
            <person name="Highlander S."/>
            <person name="Gibbs R."/>
        </authorList>
    </citation>
    <scope>NUCLEOTIDE SEQUENCE [LARGE SCALE GENOMIC DNA]</scope>
    <source>
        <strain evidence="7 8">ATCC 51599</strain>
    </source>
</reference>
<evidence type="ECO:0000256" key="6">
    <source>
        <dbReference type="RuleBase" id="RU003560"/>
    </source>
</evidence>
<dbReference type="InterPro" id="IPR049704">
    <property type="entry name" value="Aminotrans_3_PPA_site"/>
</dbReference>
<dbReference type="Gene3D" id="3.90.1150.10">
    <property type="entry name" value="Aspartate Aminotransferase, domain 1"/>
    <property type="match status" value="1"/>
</dbReference>
<evidence type="ECO:0000313" key="7">
    <source>
        <dbReference type="EMBL" id="EFV94899.1"/>
    </source>
</evidence>
<dbReference type="GO" id="GO:0009448">
    <property type="term" value="P:gamma-aminobutyric acid metabolic process"/>
    <property type="evidence" value="ECO:0007669"/>
    <property type="project" value="InterPro"/>
</dbReference>
<comment type="similarity">
    <text evidence="2 6">Belongs to the class-III pyridoxal-phosphate-dependent aminotransferase family.</text>
</comment>
<organism evidence="7 8">
    <name type="scientific">Lautropia mirabilis ATCC 51599</name>
    <dbReference type="NCBI Taxonomy" id="887898"/>
    <lineage>
        <taxon>Bacteria</taxon>
        <taxon>Pseudomonadati</taxon>
        <taxon>Pseudomonadota</taxon>
        <taxon>Betaproteobacteria</taxon>
        <taxon>Burkholderiales</taxon>
        <taxon>Burkholderiaceae</taxon>
        <taxon>Lautropia</taxon>
    </lineage>
</organism>
<dbReference type="SUPFAM" id="SSF53383">
    <property type="entry name" value="PLP-dependent transferases"/>
    <property type="match status" value="1"/>
</dbReference>
<dbReference type="NCBIfam" id="TIGR00700">
    <property type="entry name" value="GABAtrnsam"/>
    <property type="match status" value="1"/>
</dbReference>
<dbReference type="PANTHER" id="PTHR11986:SF79">
    <property type="entry name" value="ACETYLORNITHINE AMINOTRANSFERASE, MITOCHONDRIAL"/>
    <property type="match status" value="1"/>
</dbReference>
<sequence length="427" mass="45672">MSEKSLSERRAAAIARGVGMVTPLFAERASNAELWDTEGRRYIDFAAGIAVVNTGHGHPKVIGAAREQLEKFTHVCHQVAAYDSYVRLAERLNEIVPIEGPRKTIFVTTGAEAVENAVKVARAATGRSGVIAFSGAFHGRTFMTMALTGKTAPYKTGFGPLMGDVWRIPFPAASQGVSVEETLKELDRLFKTDIAPSRVAAIIVEPVQGEGGFNPVPPELMRALRKMADEHGIVLIVDEIQTGFGRTGKLFAIQNYDVKPDLMTMAKGLAGGFPLAAVTGRADLMDAPVPGGLGGTFAGNPLATAAGNAVLDVMEEEKLPERAQKLGDQLRARLESLRAKVPQIVDVRGLGLMIAVEFNKPGTSEPNPEYANAVRLAALEKGLILLTCGVYGNAIRFLPPLTIEQKTFDEALDILEAVMVEQASKVG</sequence>
<dbReference type="PIRSF" id="PIRSF000521">
    <property type="entry name" value="Transaminase_4ab_Lys_Orn"/>
    <property type="match status" value="1"/>
</dbReference>
<name>E7RXA3_9BURK</name>
<dbReference type="InterPro" id="IPR015422">
    <property type="entry name" value="PyrdxlP-dep_Trfase_small"/>
</dbReference>
<proteinExistence type="inferred from homology"/>
<dbReference type="AlphaFoldDB" id="E7RXA3"/>
<accession>E7RXA3</accession>
<dbReference type="EC" id="2.6.1.19" evidence="7"/>
<protein>
    <submittedName>
        <fullName evidence="7">4-aminobutyrate transaminase</fullName>
        <ecNumber evidence="7">2.6.1.19</ecNumber>
    </submittedName>
</protein>
<dbReference type="eggNOG" id="COG0160">
    <property type="taxonomic scope" value="Bacteria"/>
</dbReference>
<evidence type="ECO:0000256" key="1">
    <source>
        <dbReference type="ARBA" id="ARBA00001933"/>
    </source>
</evidence>
<keyword evidence="3 7" id="KW-0032">Aminotransferase</keyword>
<dbReference type="FunFam" id="3.40.640.10:FF:000013">
    <property type="entry name" value="4-aminobutyrate aminotransferase"/>
    <property type="match status" value="1"/>
</dbReference>
<evidence type="ECO:0000256" key="5">
    <source>
        <dbReference type="ARBA" id="ARBA00022898"/>
    </source>
</evidence>
<dbReference type="GO" id="GO:0030170">
    <property type="term" value="F:pyridoxal phosphate binding"/>
    <property type="evidence" value="ECO:0007669"/>
    <property type="project" value="InterPro"/>
</dbReference>
<dbReference type="InterPro" id="IPR015424">
    <property type="entry name" value="PyrdxlP-dep_Trfase"/>
</dbReference>
<comment type="caution">
    <text evidence="7">The sequence shown here is derived from an EMBL/GenBank/DDBJ whole genome shotgun (WGS) entry which is preliminary data.</text>
</comment>